<evidence type="ECO:0000313" key="2">
    <source>
        <dbReference type="EMBL" id="MET2828434.1"/>
    </source>
</evidence>
<dbReference type="PANTHER" id="PTHR43664">
    <property type="entry name" value="MONOAMINE OXIDASE-RELATED"/>
    <property type="match status" value="1"/>
</dbReference>
<proteinExistence type="predicted"/>
<evidence type="ECO:0000313" key="3">
    <source>
        <dbReference type="Proteomes" id="UP001548832"/>
    </source>
</evidence>
<dbReference type="InterPro" id="IPR002539">
    <property type="entry name" value="MaoC-like_dom"/>
</dbReference>
<dbReference type="InterPro" id="IPR052342">
    <property type="entry name" value="MCH/BMMD"/>
</dbReference>
<dbReference type="RefSeq" id="WP_354460433.1">
    <property type="nucleotide sequence ID" value="NZ_JBEWSZ010000001.1"/>
</dbReference>
<organism evidence="2 3">
    <name type="scientific">Mesorhizobium shangrilense</name>
    <dbReference type="NCBI Taxonomy" id="460060"/>
    <lineage>
        <taxon>Bacteria</taxon>
        <taxon>Pseudomonadati</taxon>
        <taxon>Pseudomonadota</taxon>
        <taxon>Alphaproteobacteria</taxon>
        <taxon>Hyphomicrobiales</taxon>
        <taxon>Phyllobacteriaceae</taxon>
        <taxon>Mesorhizobium</taxon>
    </lineage>
</organism>
<reference evidence="2 3" key="1">
    <citation type="submission" date="2024-06" db="EMBL/GenBank/DDBJ databases">
        <authorList>
            <person name="Kim D.-U."/>
        </authorList>
    </citation>
    <scope>NUCLEOTIDE SEQUENCE [LARGE SCALE GENOMIC DNA]</scope>
    <source>
        <strain evidence="2 3">KACC15460</strain>
    </source>
</reference>
<dbReference type="SUPFAM" id="SSF54637">
    <property type="entry name" value="Thioesterase/thiol ester dehydrase-isomerase"/>
    <property type="match status" value="1"/>
</dbReference>
<sequence length="156" mass="17110">MTAETATGRQLTAQDQSYGDIAVGDWFETDAVTVTEQMIDAFAELTGDRFEIHMSEAGAERHGFQARVAHGLLVLSLVDGLKNQAQAGFRAIASLGWDWTFAAPVLAGDEIRARIVVANKRETRNTARGILTLRFAVTNQRGEPVQSGENKLMVYR</sequence>
<dbReference type="EMBL" id="JBEWSZ010000001">
    <property type="protein sequence ID" value="MET2828434.1"/>
    <property type="molecule type" value="Genomic_DNA"/>
</dbReference>
<evidence type="ECO:0000259" key="1">
    <source>
        <dbReference type="Pfam" id="PF01575"/>
    </source>
</evidence>
<protein>
    <submittedName>
        <fullName evidence="2">MaoC/PaaZ C-terminal domain-containing protein</fullName>
    </submittedName>
</protein>
<dbReference type="PANTHER" id="PTHR43664:SF1">
    <property type="entry name" value="BETA-METHYLMALYL-COA DEHYDRATASE"/>
    <property type="match status" value="1"/>
</dbReference>
<comment type="caution">
    <text evidence="2">The sequence shown here is derived from an EMBL/GenBank/DDBJ whole genome shotgun (WGS) entry which is preliminary data.</text>
</comment>
<dbReference type="Gene3D" id="3.10.129.10">
    <property type="entry name" value="Hotdog Thioesterase"/>
    <property type="match status" value="1"/>
</dbReference>
<dbReference type="InterPro" id="IPR029069">
    <property type="entry name" value="HotDog_dom_sf"/>
</dbReference>
<name>A0ABV2DEM1_9HYPH</name>
<accession>A0ABV2DEM1</accession>
<keyword evidence="3" id="KW-1185">Reference proteome</keyword>
<feature type="domain" description="MaoC-like" evidence="1">
    <location>
        <begin position="26"/>
        <end position="132"/>
    </location>
</feature>
<dbReference type="Proteomes" id="UP001548832">
    <property type="component" value="Unassembled WGS sequence"/>
</dbReference>
<dbReference type="Pfam" id="PF01575">
    <property type="entry name" value="MaoC_dehydratas"/>
    <property type="match status" value="1"/>
</dbReference>
<gene>
    <name evidence="2" type="ORF">ABVQ20_15740</name>
</gene>